<organism evidence="2 3">
    <name type="scientific">Clostridium intestinale DSM 6191</name>
    <dbReference type="NCBI Taxonomy" id="1121320"/>
    <lineage>
        <taxon>Bacteria</taxon>
        <taxon>Bacillati</taxon>
        <taxon>Bacillota</taxon>
        <taxon>Clostridia</taxon>
        <taxon>Eubacteriales</taxon>
        <taxon>Clostridiaceae</taxon>
        <taxon>Clostridium</taxon>
    </lineage>
</organism>
<dbReference type="NCBIfam" id="TIGR01383">
    <property type="entry name" value="not_thiJ"/>
    <property type="match status" value="1"/>
</dbReference>
<evidence type="ECO:0000313" key="2">
    <source>
        <dbReference type="EMBL" id="SHI25167.1"/>
    </source>
</evidence>
<gene>
    <name evidence="2" type="ORF">SAMN02745941_03125</name>
</gene>
<dbReference type="InterPro" id="IPR050325">
    <property type="entry name" value="Prot/Nucl_acid_deglycase"/>
</dbReference>
<evidence type="ECO:0000259" key="1">
    <source>
        <dbReference type="Pfam" id="PF01965"/>
    </source>
</evidence>
<dbReference type="EMBL" id="FQXU01000009">
    <property type="protein sequence ID" value="SHI25167.1"/>
    <property type="molecule type" value="Genomic_DNA"/>
</dbReference>
<dbReference type="RefSeq" id="WP_073020880.1">
    <property type="nucleotide sequence ID" value="NZ_FQXU01000009.1"/>
</dbReference>
<dbReference type="AlphaFoldDB" id="A0A1M5ZLH8"/>
<accession>A0A1M5ZLH8</accession>
<dbReference type="InterPro" id="IPR029062">
    <property type="entry name" value="Class_I_gatase-like"/>
</dbReference>
<dbReference type="InterPro" id="IPR006287">
    <property type="entry name" value="DJ-1"/>
</dbReference>
<protein>
    <submittedName>
        <fullName evidence="2">4-methyl-5(B-hydroxyethyl)-thiazole monophosphate biosynthesis</fullName>
    </submittedName>
</protein>
<dbReference type="Proteomes" id="UP000184241">
    <property type="component" value="Unassembled WGS sequence"/>
</dbReference>
<dbReference type="CDD" id="cd03135">
    <property type="entry name" value="GATase1_DJ-1"/>
    <property type="match status" value="1"/>
</dbReference>
<evidence type="ECO:0000313" key="3">
    <source>
        <dbReference type="Proteomes" id="UP000184241"/>
    </source>
</evidence>
<dbReference type="Pfam" id="PF01965">
    <property type="entry name" value="DJ-1_PfpI"/>
    <property type="match status" value="1"/>
</dbReference>
<dbReference type="SUPFAM" id="SSF52317">
    <property type="entry name" value="Class I glutamine amidotransferase-like"/>
    <property type="match status" value="1"/>
</dbReference>
<sequence length="187" mass="20691">MKKLIIMLADGFEEIEALTVVDVLRRADFECHMVALGELEVRGSHDIVVKADKSITEGNFFDYDGVILPGGMPGAKNLREDIKVIELVKEFYASGKLVAAICAAPIVLEKAGIVSGRSVTSYPSFKDELEHSLYKEDLVVRDENILTSRGPATTLAFAYEILNYFGAEDKAENLKEGMVYNLLKEKI</sequence>
<dbReference type="GO" id="GO:0005737">
    <property type="term" value="C:cytoplasm"/>
    <property type="evidence" value="ECO:0007669"/>
    <property type="project" value="TreeGrafter"/>
</dbReference>
<dbReference type="PANTHER" id="PTHR48094">
    <property type="entry name" value="PROTEIN/NUCLEIC ACID DEGLYCASE DJ-1-RELATED"/>
    <property type="match status" value="1"/>
</dbReference>
<dbReference type="PANTHER" id="PTHR48094:SF12">
    <property type="entry name" value="PARKINSON DISEASE PROTEIN 7 HOMOLOG"/>
    <property type="match status" value="1"/>
</dbReference>
<name>A0A1M5ZLH8_9CLOT</name>
<dbReference type="Gene3D" id="3.40.50.880">
    <property type="match status" value="1"/>
</dbReference>
<proteinExistence type="predicted"/>
<reference evidence="2 3" key="1">
    <citation type="submission" date="2016-11" db="EMBL/GenBank/DDBJ databases">
        <authorList>
            <person name="Jaros S."/>
            <person name="Januszkiewicz K."/>
            <person name="Wedrychowicz H."/>
        </authorList>
    </citation>
    <scope>NUCLEOTIDE SEQUENCE [LARGE SCALE GENOMIC DNA]</scope>
    <source>
        <strain evidence="2 3">DSM 6191</strain>
    </source>
</reference>
<dbReference type="InterPro" id="IPR002818">
    <property type="entry name" value="DJ-1/PfpI"/>
</dbReference>
<feature type="domain" description="DJ-1/PfpI" evidence="1">
    <location>
        <begin position="2"/>
        <end position="162"/>
    </location>
</feature>